<evidence type="ECO:0000256" key="1">
    <source>
        <dbReference type="SAM" id="Coils"/>
    </source>
</evidence>
<accession>A0A1D8S1R5</accession>
<gene>
    <name evidence="2" type="ORF">HTSR_0088</name>
</gene>
<reference evidence="2 3" key="1">
    <citation type="submission" date="2016-06" db="EMBL/GenBank/DDBJ databases">
        <title>Discovery of anaerobic lithoheterotrophic haloarchaeon capable of sulfur respiration by hydrogen and formate.</title>
        <authorList>
            <person name="Sorokin D.Y."/>
            <person name="Kublanov I.V."/>
            <person name="Roman P."/>
            <person name="Sinninghe Damste J.S."/>
            <person name="Golyshin P.N."/>
            <person name="Rojo D."/>
            <person name="Ciordia S."/>
            <person name="Mena Md.C."/>
            <person name="Ferrer M."/>
            <person name="Smedile F."/>
            <person name="Messina E."/>
            <person name="La Cono V."/>
            <person name="Yakimov M.M."/>
        </authorList>
    </citation>
    <scope>NUCLEOTIDE SEQUENCE [LARGE SCALE GENOMIC DNA]</scope>
    <source>
        <strain evidence="2 3">HTSR1</strain>
    </source>
</reference>
<feature type="coiled-coil region" evidence="1">
    <location>
        <begin position="96"/>
        <end position="178"/>
    </location>
</feature>
<dbReference type="Pfam" id="PF25254">
    <property type="entry name" value="DUF7856"/>
    <property type="match status" value="1"/>
</dbReference>
<evidence type="ECO:0000313" key="2">
    <source>
        <dbReference type="EMBL" id="AOW79298.1"/>
    </source>
</evidence>
<keyword evidence="1" id="KW-0175">Coiled coil</keyword>
<proteinExistence type="predicted"/>
<dbReference type="EMBL" id="CP016070">
    <property type="protein sequence ID" value="AOW79298.1"/>
    <property type="molecule type" value="Genomic_DNA"/>
</dbReference>
<dbReference type="Proteomes" id="UP000185608">
    <property type="component" value="Chromosome"/>
</dbReference>
<sequence length="271" mass="28433">MAGEERVGQAVDLRSAAVEPGQLSTALADPSAEWIDAPAPTPPHDAVGLLQPGMELDLRTALAAAGRSLGLVAPQAAEITRLDREIASIEPNSPDLRAARHRAAEAGADVAALEEQVARTSGRLAARREADLPTEAVQAKLDDLTRKLTEAETEQIAAQEALEQAEAAAQAARDARARRLSLVDRRENRRREARAWFLDALAEPFERALASLPGDVAPTPPVGFDGPTLTGALAVARIADLSTPVVLVDGPFQTAVEARAALDAPVVLASV</sequence>
<dbReference type="STRING" id="1873524.HSR6_0087"/>
<name>A0A1D8S1R5_9EURY</name>
<dbReference type="KEGG" id="halh:HTSR_0088"/>
<dbReference type="InterPro" id="IPR057178">
    <property type="entry name" value="DUF7856"/>
</dbReference>
<protein>
    <submittedName>
        <fullName evidence="2">Uncharacterized protein</fullName>
    </submittedName>
</protein>
<dbReference type="AlphaFoldDB" id="A0A1D8S1R5"/>
<organism evidence="2 3">
    <name type="scientific">Halodesulfurarchaeum formicicum</name>
    <dbReference type="NCBI Taxonomy" id="1873524"/>
    <lineage>
        <taxon>Archaea</taxon>
        <taxon>Methanobacteriati</taxon>
        <taxon>Methanobacteriota</taxon>
        <taxon>Stenosarchaea group</taxon>
        <taxon>Halobacteria</taxon>
        <taxon>Halobacteriales</taxon>
        <taxon>Halobacteriaceae</taxon>
        <taxon>Halodesulfurarchaeum</taxon>
    </lineage>
</organism>
<evidence type="ECO:0000313" key="3">
    <source>
        <dbReference type="Proteomes" id="UP000185608"/>
    </source>
</evidence>